<dbReference type="Pfam" id="PF20619">
    <property type="entry name" value="DUF6804"/>
    <property type="match status" value="1"/>
</dbReference>
<dbReference type="AlphaFoldDB" id="A0A1M5QWP3"/>
<protein>
    <recommendedName>
        <fullName evidence="4">SPW repeat-containing protein</fullName>
    </recommendedName>
</protein>
<feature type="transmembrane region" description="Helical" evidence="1">
    <location>
        <begin position="6"/>
        <end position="24"/>
    </location>
</feature>
<keyword evidence="3" id="KW-1185">Reference proteome</keyword>
<gene>
    <name evidence="2" type="ORF">SAMN05444372_12019</name>
</gene>
<keyword evidence="1" id="KW-1133">Transmembrane helix</keyword>
<accession>A0A1M5QWP3</accession>
<dbReference type="STRING" id="229205.SAMN05444372_12019"/>
<feature type="transmembrane region" description="Helical" evidence="1">
    <location>
        <begin position="31"/>
        <end position="49"/>
    </location>
</feature>
<sequence length="77" mass="8696">MPYAYFQLVRFAALIGFVVLAYKANQQSRQTEMLIFGALALLFQPFFKIALGRDLWNIVDVIVGVGLLVSLMKNSKK</sequence>
<evidence type="ECO:0000256" key="1">
    <source>
        <dbReference type="SAM" id="Phobius"/>
    </source>
</evidence>
<keyword evidence="1" id="KW-0472">Membrane</keyword>
<feature type="transmembrane region" description="Helical" evidence="1">
    <location>
        <begin position="55"/>
        <end position="72"/>
    </location>
</feature>
<dbReference type="Proteomes" id="UP000184020">
    <property type="component" value="Unassembled WGS sequence"/>
</dbReference>
<evidence type="ECO:0008006" key="4">
    <source>
        <dbReference type="Google" id="ProtNLM"/>
    </source>
</evidence>
<evidence type="ECO:0000313" key="3">
    <source>
        <dbReference type="Proteomes" id="UP000184020"/>
    </source>
</evidence>
<proteinExistence type="predicted"/>
<organism evidence="2 3">
    <name type="scientific">Flavobacterium micromati</name>
    <dbReference type="NCBI Taxonomy" id="229205"/>
    <lineage>
        <taxon>Bacteria</taxon>
        <taxon>Pseudomonadati</taxon>
        <taxon>Bacteroidota</taxon>
        <taxon>Flavobacteriia</taxon>
        <taxon>Flavobacteriales</taxon>
        <taxon>Flavobacteriaceae</taxon>
        <taxon>Flavobacterium</taxon>
    </lineage>
</organism>
<dbReference type="EMBL" id="FQWF01000020">
    <property type="protein sequence ID" value="SHH18306.1"/>
    <property type="molecule type" value="Genomic_DNA"/>
</dbReference>
<name>A0A1M5QWP3_9FLAO</name>
<reference evidence="3" key="1">
    <citation type="submission" date="2016-11" db="EMBL/GenBank/DDBJ databases">
        <authorList>
            <person name="Varghese N."/>
            <person name="Submissions S."/>
        </authorList>
    </citation>
    <scope>NUCLEOTIDE SEQUENCE [LARGE SCALE GENOMIC DNA]</scope>
    <source>
        <strain evidence="3">DSM 17659</strain>
    </source>
</reference>
<keyword evidence="1" id="KW-0812">Transmembrane</keyword>
<evidence type="ECO:0000313" key="2">
    <source>
        <dbReference type="EMBL" id="SHH18306.1"/>
    </source>
</evidence>
<dbReference type="InterPro" id="IPR046548">
    <property type="entry name" value="DUF6804"/>
</dbReference>